<accession>G7E771</accession>
<keyword evidence="2" id="KW-1185">Reference proteome</keyword>
<dbReference type="AlphaFoldDB" id="G7E771"/>
<reference evidence="1 2" key="1">
    <citation type="journal article" date="2011" name="J. Gen. Appl. Microbiol.">
        <title>Draft genome sequencing of the enigmatic basidiomycete Mixia osmundae.</title>
        <authorList>
            <person name="Nishida H."/>
            <person name="Nagatsuka Y."/>
            <person name="Sugiyama J."/>
        </authorList>
    </citation>
    <scope>NUCLEOTIDE SEQUENCE [LARGE SCALE GENOMIC DNA]</scope>
    <source>
        <strain evidence="2">CBS 9802 / IAM 14324 / JCM 22182 / KY 12970</strain>
    </source>
</reference>
<sequence>MKPIVSPEATVHAGRTKEEWGGTWQKLEIETSAIPFDEVKQHCCRGFASVNVWLRTDEEDDGLSEGIHASMNCRADSDECDAYFPWPVQGECDNRQSTVEFGYLYENHKQQHTALASRSANVAPLQNTVQTGVALKEERPIDDEQWSFHIVAYGIATCDTIRANTPLVYARVNVTNAVPHFPFISPPGSHITVSDTRYLDEVWVELQISADLNTVDPRWHPCCWGFLWMKLWVRIDEPGAWEAEENMTVNLGCSHHGPGCDKMPAYPSILDKECTMLKPSIELFFDPREPRDHSQARDSMDDTAFAHQGLATGLTAAIPSAMLTNLLYGFSLCALVAGSAIERPLPEWTFDIFIMAMASCGNIVQVDTPVIYIQILMGPEGPRILAKDYVTSIKGKDVRYESDGVWLKFAVASEVNTMHEEYHDCCTTYVDTAFWLRADTAQGYHTEEVTMDIDCTEINTVPCNRALPVKPKGKCDIIRSATQIYYAPAHEREGSS</sequence>
<dbReference type="HOGENOM" id="CLU_549911_0_0_1"/>
<dbReference type="RefSeq" id="XP_014567515.1">
    <property type="nucleotide sequence ID" value="XM_014712029.1"/>
</dbReference>
<dbReference type="EMBL" id="BABT02000153">
    <property type="protein sequence ID" value="GAA98681.1"/>
    <property type="molecule type" value="Genomic_DNA"/>
</dbReference>
<comment type="caution">
    <text evidence="1">The sequence shown here is derived from an EMBL/GenBank/DDBJ whole genome shotgun (WGS) entry which is preliminary data.</text>
</comment>
<evidence type="ECO:0000313" key="1">
    <source>
        <dbReference type="EMBL" id="GAA98681.1"/>
    </source>
</evidence>
<dbReference type="Proteomes" id="UP000009131">
    <property type="component" value="Unassembled WGS sequence"/>
</dbReference>
<name>G7E771_MIXOS</name>
<gene>
    <name evidence="1" type="primary">Mo05369</name>
    <name evidence="1" type="ORF">E5Q_05369</name>
</gene>
<dbReference type="InParanoid" id="G7E771"/>
<protein>
    <submittedName>
        <fullName evidence="1">Uncharacterized protein</fullName>
    </submittedName>
</protein>
<proteinExistence type="predicted"/>
<reference evidence="1 2" key="2">
    <citation type="journal article" date="2012" name="Open Biol.">
        <title>Characteristics of nucleosomes and linker DNA regions on the genome of the basidiomycete Mixia osmundae revealed by mono- and dinucleosome mapping.</title>
        <authorList>
            <person name="Nishida H."/>
            <person name="Kondo S."/>
            <person name="Matsumoto T."/>
            <person name="Suzuki Y."/>
            <person name="Yoshikawa H."/>
            <person name="Taylor T.D."/>
            <person name="Sugiyama J."/>
        </authorList>
    </citation>
    <scope>NUCLEOTIDE SEQUENCE [LARGE SCALE GENOMIC DNA]</scope>
    <source>
        <strain evidence="2">CBS 9802 / IAM 14324 / JCM 22182 / KY 12970</strain>
    </source>
</reference>
<organism evidence="1 2">
    <name type="scientific">Mixia osmundae (strain CBS 9802 / IAM 14324 / JCM 22182 / KY 12970)</name>
    <dbReference type="NCBI Taxonomy" id="764103"/>
    <lineage>
        <taxon>Eukaryota</taxon>
        <taxon>Fungi</taxon>
        <taxon>Dikarya</taxon>
        <taxon>Basidiomycota</taxon>
        <taxon>Pucciniomycotina</taxon>
        <taxon>Mixiomycetes</taxon>
        <taxon>Mixiales</taxon>
        <taxon>Mixiaceae</taxon>
        <taxon>Mixia</taxon>
    </lineage>
</organism>
<evidence type="ECO:0000313" key="2">
    <source>
        <dbReference type="Proteomes" id="UP000009131"/>
    </source>
</evidence>